<organism evidence="1 2">
    <name type="scientific">Neiella marina</name>
    <dbReference type="NCBI Taxonomy" id="508461"/>
    <lineage>
        <taxon>Bacteria</taxon>
        <taxon>Pseudomonadati</taxon>
        <taxon>Pseudomonadota</taxon>
        <taxon>Gammaproteobacteria</taxon>
        <taxon>Alteromonadales</taxon>
        <taxon>Echinimonadaceae</taxon>
        <taxon>Neiella</taxon>
    </lineage>
</organism>
<protein>
    <recommendedName>
        <fullName evidence="3">Histidine phosphatase family protein</fullName>
    </recommendedName>
</protein>
<dbReference type="Pfam" id="PF00300">
    <property type="entry name" value="His_Phos_1"/>
    <property type="match status" value="1"/>
</dbReference>
<proteinExistence type="predicted"/>
<dbReference type="AlphaFoldDB" id="A0A8J2U3V2"/>
<dbReference type="CDD" id="cd07067">
    <property type="entry name" value="HP_PGM_like"/>
    <property type="match status" value="1"/>
</dbReference>
<dbReference type="SUPFAM" id="SSF53254">
    <property type="entry name" value="Phosphoglycerate mutase-like"/>
    <property type="match status" value="1"/>
</dbReference>
<sequence length="155" mass="17325">MAIGSESFAIYLTRHAEKAGSQDDPDLTHCGEQRARYLAQWLQQQQPQVVTIYSTAYRRTQATATPSAELLQLVVQGYDPRQLASFAEQLRASGESALIVGHSNTTPQLAQLLSGTSTSAIEHDEFDRLYKVEFAGEQIEMQQLKLDFDCKTTDR</sequence>
<evidence type="ECO:0000313" key="1">
    <source>
        <dbReference type="EMBL" id="GGA72287.1"/>
    </source>
</evidence>
<keyword evidence="2" id="KW-1185">Reference proteome</keyword>
<dbReference type="EMBL" id="BMDX01000004">
    <property type="protein sequence ID" value="GGA72287.1"/>
    <property type="molecule type" value="Genomic_DNA"/>
</dbReference>
<evidence type="ECO:0008006" key="3">
    <source>
        <dbReference type="Google" id="ProtNLM"/>
    </source>
</evidence>
<reference evidence="2" key="1">
    <citation type="journal article" date="2019" name="Int. J. Syst. Evol. Microbiol.">
        <title>The Global Catalogue of Microorganisms (GCM) 10K type strain sequencing project: providing services to taxonomists for standard genome sequencing and annotation.</title>
        <authorList>
            <consortium name="The Broad Institute Genomics Platform"/>
            <consortium name="The Broad Institute Genome Sequencing Center for Infectious Disease"/>
            <person name="Wu L."/>
            <person name="Ma J."/>
        </authorList>
    </citation>
    <scope>NUCLEOTIDE SEQUENCE [LARGE SCALE GENOMIC DNA]</scope>
    <source>
        <strain evidence="2">CGMCC 1.10130</strain>
    </source>
</reference>
<dbReference type="Gene3D" id="3.40.50.1240">
    <property type="entry name" value="Phosphoglycerate mutase-like"/>
    <property type="match status" value="1"/>
</dbReference>
<dbReference type="InterPro" id="IPR013078">
    <property type="entry name" value="His_Pase_superF_clade-1"/>
</dbReference>
<name>A0A8J2U3V2_9GAMM</name>
<comment type="caution">
    <text evidence="1">The sequence shown here is derived from an EMBL/GenBank/DDBJ whole genome shotgun (WGS) entry which is preliminary data.</text>
</comment>
<gene>
    <name evidence="1" type="ORF">GCM10011369_12560</name>
</gene>
<evidence type="ECO:0000313" key="2">
    <source>
        <dbReference type="Proteomes" id="UP000619743"/>
    </source>
</evidence>
<dbReference type="InterPro" id="IPR029033">
    <property type="entry name" value="His_PPase_superfam"/>
</dbReference>
<dbReference type="Proteomes" id="UP000619743">
    <property type="component" value="Unassembled WGS sequence"/>
</dbReference>
<accession>A0A8J2U3V2</accession>